<sequence length="214" mass="25490">MTEEISEDFIRSWIESKICLSKYSFNSIWNDDYNKIVHNWIFNTNSKILYIYIADCDPIKLSFSFDVPKEIIDESINEYIIFLKHNTKKITYENIDNVILYNKIKCNIKENILNLMDRVFIPLLDMKNKSSIIIQNDFNITTIEFMTYITQLFIKNKLIYYPKIAADNIQLSGTDKGYVQIFERLLSHWINDIQKLFKNVKYLTHKKNIVANVV</sequence>
<proteinExistence type="predicted"/>
<gene>
    <name evidence="1" type="ORF">Py17XNL_001303196</name>
</gene>
<dbReference type="AlphaFoldDB" id="A0AAF0B710"/>
<organism evidence="1 2">
    <name type="scientific">Plasmodium yoelii yoelii</name>
    <dbReference type="NCBI Taxonomy" id="73239"/>
    <lineage>
        <taxon>Eukaryota</taxon>
        <taxon>Sar</taxon>
        <taxon>Alveolata</taxon>
        <taxon>Apicomplexa</taxon>
        <taxon>Aconoidasida</taxon>
        <taxon>Haemosporida</taxon>
        <taxon>Plasmodiidae</taxon>
        <taxon>Plasmodium</taxon>
        <taxon>Plasmodium (Vinckeia)</taxon>
    </lineage>
</organism>
<protein>
    <submittedName>
        <fullName evidence="1">Dynein beta chain</fullName>
    </submittedName>
</protein>
<name>A0AAF0B710_PLAYO</name>
<accession>A0AAF0B710</accession>
<dbReference type="Proteomes" id="UP001054126">
    <property type="component" value="Chromosome 13"/>
</dbReference>
<evidence type="ECO:0000313" key="2">
    <source>
        <dbReference type="Proteomes" id="UP001054126"/>
    </source>
</evidence>
<evidence type="ECO:0000313" key="1">
    <source>
        <dbReference type="EMBL" id="WBY60029.1"/>
    </source>
</evidence>
<dbReference type="EMBL" id="CP115537">
    <property type="protein sequence ID" value="WBY60029.1"/>
    <property type="molecule type" value="Genomic_DNA"/>
</dbReference>
<reference evidence="1" key="1">
    <citation type="submission" date="2023-01" db="EMBL/GenBank/DDBJ databases">
        <title>Long-Read Genome Assembly and Gene Model Annotations for the Rodent Malaria Parasite Plasmodium yoelii 17XNL.</title>
        <authorList>
            <person name="Mitchell G.J."/>
            <person name="Sebastian A."/>
            <person name="Albert I."/>
            <person name="Lindner S.E."/>
        </authorList>
    </citation>
    <scope>NUCLEOTIDE SEQUENCE</scope>
    <source>
        <strain evidence="1">17XNL clone 1.1</strain>
    </source>
</reference>